<proteinExistence type="predicted"/>
<name>A0A0F9KXN8_9ZZZZ</name>
<organism evidence="1">
    <name type="scientific">marine sediment metagenome</name>
    <dbReference type="NCBI Taxonomy" id="412755"/>
    <lineage>
        <taxon>unclassified sequences</taxon>
        <taxon>metagenomes</taxon>
        <taxon>ecological metagenomes</taxon>
    </lineage>
</organism>
<accession>A0A0F9KXN8</accession>
<sequence>MRQRNIQEKAMDEAECAKANKVYMKAVRKYHLHKIRDGHGQGTKRYMSDSFISGFYAGRDYLAQLIGNRTGTDSTEDLIQAFNKMKSHIKDEDLAQRLGG</sequence>
<evidence type="ECO:0000313" key="1">
    <source>
        <dbReference type="EMBL" id="KKM79611.1"/>
    </source>
</evidence>
<dbReference type="AlphaFoldDB" id="A0A0F9KXN8"/>
<protein>
    <submittedName>
        <fullName evidence="1">Uncharacterized protein</fullName>
    </submittedName>
</protein>
<gene>
    <name evidence="1" type="ORF">LCGC14_1348090</name>
</gene>
<comment type="caution">
    <text evidence="1">The sequence shown here is derived from an EMBL/GenBank/DDBJ whole genome shotgun (WGS) entry which is preliminary data.</text>
</comment>
<dbReference type="EMBL" id="LAZR01008309">
    <property type="protein sequence ID" value="KKM79611.1"/>
    <property type="molecule type" value="Genomic_DNA"/>
</dbReference>
<reference evidence="1" key="1">
    <citation type="journal article" date="2015" name="Nature">
        <title>Complex archaea that bridge the gap between prokaryotes and eukaryotes.</title>
        <authorList>
            <person name="Spang A."/>
            <person name="Saw J.H."/>
            <person name="Jorgensen S.L."/>
            <person name="Zaremba-Niedzwiedzka K."/>
            <person name="Martijn J."/>
            <person name="Lind A.E."/>
            <person name="van Eijk R."/>
            <person name="Schleper C."/>
            <person name="Guy L."/>
            <person name="Ettema T.J."/>
        </authorList>
    </citation>
    <scope>NUCLEOTIDE SEQUENCE</scope>
</reference>